<dbReference type="Proteomes" id="UP000246073">
    <property type="component" value="Unassembled WGS sequence"/>
</dbReference>
<gene>
    <name evidence="1" type="ORF">OHAE_2171</name>
</gene>
<protein>
    <submittedName>
        <fullName evidence="1">Uncharacterized protein</fullName>
    </submittedName>
</protein>
<name>A0A2P9HQ96_9HYPH</name>
<accession>A0A2P9HQ96</accession>
<proteinExistence type="predicted"/>
<evidence type="ECO:0000313" key="2">
    <source>
        <dbReference type="Proteomes" id="UP000246073"/>
    </source>
</evidence>
<organism evidence="1 2">
    <name type="scientific">Ochrobactrum soli</name>
    <dbReference type="NCBI Taxonomy" id="2448455"/>
    <lineage>
        <taxon>Bacteria</taxon>
        <taxon>Pseudomonadati</taxon>
        <taxon>Pseudomonadota</taxon>
        <taxon>Alphaproteobacteria</taxon>
        <taxon>Hyphomicrobiales</taxon>
        <taxon>Brucellaceae</taxon>
        <taxon>Brucella/Ochrobactrum group</taxon>
        <taxon>Ochrobactrum</taxon>
    </lineage>
</organism>
<sequence length="56" mass="5996">MALFSASGAHVPYVRCAPVLKAHHFRVVITEICAAPTVLSAHVSLLFTFLLSSESV</sequence>
<dbReference type="AlphaFoldDB" id="A0A2P9HQ96"/>
<evidence type="ECO:0000313" key="1">
    <source>
        <dbReference type="EMBL" id="SPL66304.1"/>
    </source>
</evidence>
<dbReference type="EMBL" id="OOFM01000005">
    <property type="protein sequence ID" value="SPL66304.1"/>
    <property type="molecule type" value="Genomic_DNA"/>
</dbReference>
<reference evidence="2" key="1">
    <citation type="submission" date="2017-12" db="EMBL/GenBank/DDBJ databases">
        <authorList>
            <person name="Diaz M."/>
        </authorList>
    </citation>
    <scope>NUCLEOTIDE SEQUENCE [LARGE SCALE GENOMIC DNA]</scope>
    <source>
        <strain evidence="2">FI11154</strain>
    </source>
</reference>